<comment type="caution">
    <text evidence="3">The sequence shown here is derived from an EMBL/GenBank/DDBJ whole genome shotgun (WGS) entry which is preliminary data.</text>
</comment>
<evidence type="ECO:0000313" key="4">
    <source>
        <dbReference type="Proteomes" id="UP000245461"/>
    </source>
</evidence>
<dbReference type="InterPro" id="IPR002048">
    <property type="entry name" value="EF_hand_dom"/>
</dbReference>
<feature type="domain" description="EF-hand" evidence="2">
    <location>
        <begin position="33"/>
        <end position="51"/>
    </location>
</feature>
<sequence>MIIRALPLLGFLLATPALAANPPPGGSVPLGLRLLFVAVDRNADGRIDDAEADQFVDRLFAAADTNGDARVSLAEALALQEKLAPGAQSRKQVSAQFKRLDLNRDGVLDGREANKAALAHFAFLDTDKDGAVTLADLAGRDLTAPDLGTLSAR</sequence>
<evidence type="ECO:0000256" key="1">
    <source>
        <dbReference type="SAM" id="SignalP"/>
    </source>
</evidence>
<accession>A0A317EI64</accession>
<feature type="domain" description="EF-hand" evidence="2">
    <location>
        <begin position="120"/>
        <end position="137"/>
    </location>
</feature>
<name>A0A317EI64_9PROT</name>
<dbReference type="SUPFAM" id="SSF47473">
    <property type="entry name" value="EF-hand"/>
    <property type="match status" value="1"/>
</dbReference>
<evidence type="ECO:0000259" key="2">
    <source>
        <dbReference type="Pfam" id="PF13202"/>
    </source>
</evidence>
<feature type="chain" id="PRO_5016337822" description="EF-hand domain-containing protein" evidence="1">
    <location>
        <begin position="20"/>
        <end position="153"/>
    </location>
</feature>
<reference evidence="3 4" key="1">
    <citation type="submission" date="2018-05" db="EMBL/GenBank/DDBJ databases">
        <title>Zavarzinia sp. HR-AS.</title>
        <authorList>
            <person name="Lee Y."/>
            <person name="Jeon C.O."/>
        </authorList>
    </citation>
    <scope>NUCLEOTIDE SEQUENCE [LARGE SCALE GENOMIC DNA]</scope>
    <source>
        <strain evidence="3 4">HR-AS</strain>
    </source>
</reference>
<dbReference type="GO" id="GO:0005509">
    <property type="term" value="F:calcium ion binding"/>
    <property type="evidence" value="ECO:0007669"/>
    <property type="project" value="InterPro"/>
</dbReference>
<dbReference type="OrthoDB" id="8404005at2"/>
<dbReference type="AlphaFoldDB" id="A0A317EI64"/>
<dbReference type="InterPro" id="IPR011992">
    <property type="entry name" value="EF-hand-dom_pair"/>
</dbReference>
<proteinExistence type="predicted"/>
<keyword evidence="1" id="KW-0732">Signal</keyword>
<feature type="signal peptide" evidence="1">
    <location>
        <begin position="1"/>
        <end position="19"/>
    </location>
</feature>
<protein>
    <recommendedName>
        <fullName evidence="2">EF-hand domain-containing protein</fullName>
    </recommendedName>
</protein>
<dbReference type="EMBL" id="QGLE01000001">
    <property type="protein sequence ID" value="PWR25986.1"/>
    <property type="molecule type" value="Genomic_DNA"/>
</dbReference>
<feature type="domain" description="EF-hand" evidence="2">
    <location>
        <begin position="96"/>
        <end position="112"/>
    </location>
</feature>
<dbReference type="Pfam" id="PF13202">
    <property type="entry name" value="EF-hand_5"/>
    <property type="match status" value="3"/>
</dbReference>
<dbReference type="Proteomes" id="UP000245461">
    <property type="component" value="Unassembled WGS sequence"/>
</dbReference>
<organism evidence="3 4">
    <name type="scientific">Zavarzinia aquatilis</name>
    <dbReference type="NCBI Taxonomy" id="2211142"/>
    <lineage>
        <taxon>Bacteria</taxon>
        <taxon>Pseudomonadati</taxon>
        <taxon>Pseudomonadota</taxon>
        <taxon>Alphaproteobacteria</taxon>
        <taxon>Rhodospirillales</taxon>
        <taxon>Zavarziniaceae</taxon>
        <taxon>Zavarzinia</taxon>
    </lineage>
</organism>
<keyword evidence="4" id="KW-1185">Reference proteome</keyword>
<dbReference type="RefSeq" id="WP_109902521.1">
    <property type="nucleotide sequence ID" value="NZ_QGLE01000001.1"/>
</dbReference>
<evidence type="ECO:0000313" key="3">
    <source>
        <dbReference type="EMBL" id="PWR25986.1"/>
    </source>
</evidence>
<dbReference type="Gene3D" id="1.10.238.10">
    <property type="entry name" value="EF-hand"/>
    <property type="match status" value="2"/>
</dbReference>
<gene>
    <name evidence="3" type="ORF">DKG74_03295</name>
</gene>